<evidence type="ECO:0000313" key="2">
    <source>
        <dbReference type="Proteomes" id="UP001596976"/>
    </source>
</evidence>
<organism evidence="1 2">
    <name type="scientific">Savagea faecisuis</name>
    <dbReference type="NCBI Taxonomy" id="1274803"/>
    <lineage>
        <taxon>Bacteria</taxon>
        <taxon>Bacillati</taxon>
        <taxon>Bacillota</taxon>
        <taxon>Bacilli</taxon>
        <taxon>Bacillales</taxon>
        <taxon>Caryophanaceae</taxon>
        <taxon>Savagea</taxon>
    </lineage>
</organism>
<dbReference type="EMBL" id="JBHTJF010000043">
    <property type="protein sequence ID" value="MFD0944636.1"/>
    <property type="molecule type" value="Genomic_DNA"/>
</dbReference>
<gene>
    <name evidence="1" type="ORF">ACFQ0V_12875</name>
</gene>
<dbReference type="RefSeq" id="WP_381014333.1">
    <property type="nucleotide sequence ID" value="NZ_JBHTJF010000043.1"/>
</dbReference>
<dbReference type="InterPro" id="IPR019657">
    <property type="entry name" value="ComFB"/>
</dbReference>
<reference evidence="2" key="1">
    <citation type="journal article" date="2019" name="Int. J. Syst. Evol. Microbiol.">
        <title>The Global Catalogue of Microorganisms (GCM) 10K type strain sequencing project: providing services to taxonomists for standard genome sequencing and annotation.</title>
        <authorList>
            <consortium name="The Broad Institute Genomics Platform"/>
            <consortium name="The Broad Institute Genome Sequencing Center for Infectious Disease"/>
            <person name="Wu L."/>
            <person name="Ma J."/>
        </authorList>
    </citation>
    <scope>NUCLEOTIDE SEQUENCE [LARGE SCALE GENOMIC DNA]</scope>
    <source>
        <strain evidence="2">CCUG 63563</strain>
    </source>
</reference>
<comment type="caution">
    <text evidence="1">The sequence shown here is derived from an EMBL/GenBank/DDBJ whole genome shotgun (WGS) entry which is preliminary data.</text>
</comment>
<accession>A0ABW3GZI7</accession>
<protein>
    <submittedName>
        <fullName evidence="1">Late competence development ComFB family protein</fullName>
    </submittedName>
</protein>
<keyword evidence="2" id="KW-1185">Reference proteome</keyword>
<dbReference type="Pfam" id="PF10719">
    <property type="entry name" value="ComFB"/>
    <property type="match status" value="1"/>
</dbReference>
<evidence type="ECO:0000313" key="1">
    <source>
        <dbReference type="EMBL" id="MFD0944636.1"/>
    </source>
</evidence>
<name>A0ABW3GZI7_9BACL</name>
<dbReference type="Proteomes" id="UP001596976">
    <property type="component" value="Unassembled WGS sequence"/>
</dbReference>
<proteinExistence type="predicted"/>
<sequence length="96" mass="10787">MIVNVMEEVVEEVLKRYQTQLKLCCECQHCTTDVKALALNDLKPKYVTNPDHSVYVRAVLEGDPQEVTKLLSVVTRAASKVSSNPRCDSDFTQKTS</sequence>